<gene>
    <name evidence="2" type="ORF">ACFOUT_03950</name>
</gene>
<dbReference type="EMBL" id="JBHSAW010000004">
    <property type="protein sequence ID" value="MFC4095013.1"/>
    <property type="molecule type" value="Genomic_DNA"/>
</dbReference>
<reference evidence="3" key="1">
    <citation type="journal article" date="2019" name="Int. J. Syst. Evol. Microbiol.">
        <title>The Global Catalogue of Microorganisms (GCM) 10K type strain sequencing project: providing services to taxonomists for standard genome sequencing and annotation.</title>
        <authorList>
            <consortium name="The Broad Institute Genomics Platform"/>
            <consortium name="The Broad Institute Genome Sequencing Center for Infectious Disease"/>
            <person name="Wu L."/>
            <person name="Ma J."/>
        </authorList>
    </citation>
    <scope>NUCLEOTIDE SEQUENCE [LARGE SCALE GENOMIC DNA]</scope>
    <source>
        <strain evidence="3">CECT 7477</strain>
    </source>
</reference>
<evidence type="ECO:0000313" key="2">
    <source>
        <dbReference type="EMBL" id="MFC4095013.1"/>
    </source>
</evidence>
<dbReference type="RefSeq" id="WP_192461258.1">
    <property type="nucleotide sequence ID" value="NZ_JACYFJ010000001.1"/>
</dbReference>
<keyword evidence="3" id="KW-1185">Reference proteome</keyword>
<feature type="signal peptide" evidence="1">
    <location>
        <begin position="1"/>
        <end position="20"/>
    </location>
</feature>
<feature type="chain" id="PRO_5045141333" evidence="1">
    <location>
        <begin position="21"/>
        <end position="307"/>
    </location>
</feature>
<name>A0ABV8JMH4_9FLAO</name>
<protein>
    <submittedName>
        <fullName evidence="2">Uncharacterized protein</fullName>
    </submittedName>
</protein>
<evidence type="ECO:0000313" key="3">
    <source>
        <dbReference type="Proteomes" id="UP001595814"/>
    </source>
</evidence>
<comment type="caution">
    <text evidence="2">The sequence shown here is derived from an EMBL/GenBank/DDBJ whole genome shotgun (WGS) entry which is preliminary data.</text>
</comment>
<proteinExistence type="predicted"/>
<organism evidence="2 3">
    <name type="scientific">Euzebyella saccharophila</name>
    <dbReference type="NCBI Taxonomy" id="679664"/>
    <lineage>
        <taxon>Bacteria</taxon>
        <taxon>Pseudomonadati</taxon>
        <taxon>Bacteroidota</taxon>
        <taxon>Flavobacteriia</taxon>
        <taxon>Flavobacteriales</taxon>
        <taxon>Flavobacteriaceae</taxon>
        <taxon>Euzebyella</taxon>
    </lineage>
</organism>
<evidence type="ECO:0000256" key="1">
    <source>
        <dbReference type="SAM" id="SignalP"/>
    </source>
</evidence>
<dbReference type="Proteomes" id="UP001595814">
    <property type="component" value="Unassembled WGS sequence"/>
</dbReference>
<accession>A0ABV8JMH4</accession>
<keyword evidence="1" id="KW-0732">Signal</keyword>
<sequence>MKHFFLAFILLALFPVLTKAQVNDYKFVVVPKKFDGFKKENQYQTSTLVKYLFTEEGFETAYADDLPLELNANRCKALFVKLLDNSNMFTTKTSLVLEDCQGREVFMTQEGKSKEKEYKESFGEAIREAFISVKGLNYQYSSKELNSDLVTVSYRNDVKNVEEKSKPKNLNPMVEQKATIEEQSYKDHTPIPSPLKKIDQSVVNQSATQSVQSYESKTPKTTDVKSEVSSVAEPISGTLYAQKLENGYQLVDNTPKIRMKIFETSMPNYYLADADGQSGVVFEKDGNWFFEYQKEGKTVTQELEIKF</sequence>